<dbReference type="HOGENOM" id="CLU_076276_2_3_3"/>
<dbReference type="Proteomes" id="UP000010478">
    <property type="component" value="Chromosome"/>
</dbReference>
<proteinExistence type="predicted"/>
<dbReference type="InterPro" id="IPR005063">
    <property type="entry name" value="Transposase_27"/>
</dbReference>
<dbReference type="KEGG" id="oni:Osc7112_0887"/>
<dbReference type="AlphaFoldDB" id="K9VDZ2"/>
<reference evidence="1 2" key="1">
    <citation type="submission" date="2012-05" db="EMBL/GenBank/DDBJ databases">
        <title>Finished chromosome of genome of Oscillatoria sp. PCC 7112.</title>
        <authorList>
            <consortium name="US DOE Joint Genome Institute"/>
            <person name="Gugger M."/>
            <person name="Coursin T."/>
            <person name="Rippka R."/>
            <person name="Tandeau De Marsac N."/>
            <person name="Huntemann M."/>
            <person name="Wei C.-L."/>
            <person name="Han J."/>
            <person name="Detter J.C."/>
            <person name="Han C."/>
            <person name="Tapia R."/>
            <person name="Davenport K."/>
            <person name="Daligault H."/>
            <person name="Erkkila T."/>
            <person name="Gu W."/>
            <person name="Munk A.C.C."/>
            <person name="Teshima H."/>
            <person name="Xu Y."/>
            <person name="Chain P."/>
            <person name="Chen A."/>
            <person name="Krypides N."/>
            <person name="Mavromatis K."/>
            <person name="Markowitz V."/>
            <person name="Szeto E."/>
            <person name="Ivanova N."/>
            <person name="Mikhailova N."/>
            <person name="Ovchinnikova G."/>
            <person name="Pagani I."/>
            <person name="Pati A."/>
            <person name="Goodwin L."/>
            <person name="Peters L."/>
            <person name="Pitluck S."/>
            <person name="Woyke T."/>
            <person name="Kerfeld C."/>
        </authorList>
    </citation>
    <scope>NUCLEOTIDE SEQUENCE [LARGE SCALE GENOMIC DNA]</scope>
    <source>
        <strain evidence="1 2">PCC 7112</strain>
    </source>
</reference>
<name>K9VDZ2_9CYAN</name>
<evidence type="ECO:0000313" key="1">
    <source>
        <dbReference type="EMBL" id="AFZ05460.1"/>
    </source>
</evidence>
<keyword evidence="2" id="KW-1185">Reference proteome</keyword>
<dbReference type="STRING" id="179408.Osc7112_0887"/>
<accession>K9VDZ2</accession>
<dbReference type="GO" id="GO:0004803">
    <property type="term" value="F:transposase activity"/>
    <property type="evidence" value="ECO:0007669"/>
    <property type="project" value="InterPro"/>
</dbReference>
<dbReference type="GO" id="GO:0006313">
    <property type="term" value="P:DNA transposition"/>
    <property type="evidence" value="ECO:0007669"/>
    <property type="project" value="InterPro"/>
</dbReference>
<evidence type="ECO:0000313" key="2">
    <source>
        <dbReference type="Proteomes" id="UP000010478"/>
    </source>
</evidence>
<gene>
    <name evidence="1" type="ORF">Osc7112_0887</name>
</gene>
<dbReference type="GO" id="GO:0003677">
    <property type="term" value="F:DNA binding"/>
    <property type="evidence" value="ECO:0007669"/>
    <property type="project" value="InterPro"/>
</dbReference>
<dbReference type="Pfam" id="PF03400">
    <property type="entry name" value="DDE_Tnp_IS1"/>
    <property type="match status" value="1"/>
</dbReference>
<dbReference type="eggNOG" id="COG1662">
    <property type="taxonomic scope" value="Bacteria"/>
</dbReference>
<protein>
    <submittedName>
        <fullName evidence="1">IS1 transposase</fullName>
    </submittedName>
</protein>
<organism evidence="1 2">
    <name type="scientific">Phormidium nigroviride PCC 7112</name>
    <dbReference type="NCBI Taxonomy" id="179408"/>
    <lineage>
        <taxon>Bacteria</taxon>
        <taxon>Bacillati</taxon>
        <taxon>Cyanobacteriota</taxon>
        <taxon>Cyanophyceae</taxon>
        <taxon>Oscillatoriophycideae</taxon>
        <taxon>Oscillatoriales</taxon>
        <taxon>Oscillatoriaceae</taxon>
        <taxon>Phormidium</taxon>
    </lineage>
</organism>
<dbReference type="EMBL" id="CP003614">
    <property type="protein sequence ID" value="AFZ05460.1"/>
    <property type="molecule type" value="Genomic_DNA"/>
</dbReference>
<sequence length="135" mass="15755">MKCGHSFVGNKDNKQWIWVAIDVSTFINCRSVYWQNRSSGRSRIMGFSCDLFQSQCAVSYTDFWSAYGTVFPQKRHKAVGKETGLTNYIEKFNNTMRQRISRLVRKTLSFSKKLSNHIGAIWYFIHEYNASLSMN</sequence>
<dbReference type="PATRIC" id="fig|179408.3.peg.1105"/>